<keyword evidence="4" id="KW-1185">Reference proteome</keyword>
<organism evidence="3 4">
    <name type="scientific">Prorocentrum cordatum</name>
    <dbReference type="NCBI Taxonomy" id="2364126"/>
    <lineage>
        <taxon>Eukaryota</taxon>
        <taxon>Sar</taxon>
        <taxon>Alveolata</taxon>
        <taxon>Dinophyceae</taxon>
        <taxon>Prorocentrales</taxon>
        <taxon>Prorocentraceae</taxon>
        <taxon>Prorocentrum</taxon>
    </lineage>
</organism>
<proteinExistence type="predicted"/>
<protein>
    <recommendedName>
        <fullName evidence="2">Protein kinase domain-containing protein</fullName>
    </recommendedName>
</protein>
<sequence length="402" mass="42788">MAPELHALPVHRQGYGFPVDVWATGVSMYCVMFGGRHPFTNTAGLLDLRLLCQASMDFREPGMKGTLGGLRFSDEARQLCRWMVAVDPVRRMSARDACVAAAAWVSKTPALLQSRARQPRGASEVGRLDLGALVEARGCDAGEAAQLATPRALEKVGGFKKVKEDDPALGDLWPPQRDLLGARVGQSLEAARQSVNPSGSSRPAWLVTGRLGLACPAEFAGRAGDKKSNKCTNKKEQDGGGGGGGLRNHSDGSSPPRPCQELLMAFGLPSSGVRVELRRGRRRDARGGFGRDQRVRGLSLLALPWAPRGWVDGPSLAAPFAGRHWQLVRQLGDRYPGRRRAGKSMPLPSGGVADTHWTATGLMGDSHVGTSANFEGRFALATANLDIPFSSATILPGGASRA</sequence>
<dbReference type="Gene3D" id="1.10.510.10">
    <property type="entry name" value="Transferase(Phosphotransferase) domain 1"/>
    <property type="match status" value="1"/>
</dbReference>
<dbReference type="InterPro" id="IPR000719">
    <property type="entry name" value="Prot_kinase_dom"/>
</dbReference>
<dbReference type="Pfam" id="PF00069">
    <property type="entry name" value="Pkinase"/>
    <property type="match status" value="1"/>
</dbReference>
<dbReference type="InterPro" id="IPR011009">
    <property type="entry name" value="Kinase-like_dom_sf"/>
</dbReference>
<name>A0ABN9TW78_9DINO</name>
<dbReference type="PROSITE" id="PS50011">
    <property type="entry name" value="PROTEIN_KINASE_DOM"/>
    <property type="match status" value="1"/>
</dbReference>
<evidence type="ECO:0000313" key="3">
    <source>
        <dbReference type="EMBL" id="CAK0850280.1"/>
    </source>
</evidence>
<dbReference type="Proteomes" id="UP001189429">
    <property type="component" value="Unassembled WGS sequence"/>
</dbReference>
<gene>
    <name evidence="3" type="ORF">PCOR1329_LOCUS42713</name>
</gene>
<feature type="region of interest" description="Disordered" evidence="1">
    <location>
        <begin position="222"/>
        <end position="260"/>
    </location>
</feature>
<reference evidence="3" key="1">
    <citation type="submission" date="2023-10" db="EMBL/GenBank/DDBJ databases">
        <authorList>
            <person name="Chen Y."/>
            <person name="Shah S."/>
            <person name="Dougan E. K."/>
            <person name="Thang M."/>
            <person name="Chan C."/>
        </authorList>
    </citation>
    <scope>NUCLEOTIDE SEQUENCE [LARGE SCALE GENOMIC DNA]</scope>
</reference>
<feature type="compositionally biased region" description="Basic and acidic residues" evidence="1">
    <location>
        <begin position="223"/>
        <end position="238"/>
    </location>
</feature>
<evidence type="ECO:0000259" key="2">
    <source>
        <dbReference type="PROSITE" id="PS50011"/>
    </source>
</evidence>
<dbReference type="SUPFAM" id="SSF56112">
    <property type="entry name" value="Protein kinase-like (PK-like)"/>
    <property type="match status" value="1"/>
</dbReference>
<evidence type="ECO:0000313" key="4">
    <source>
        <dbReference type="Proteomes" id="UP001189429"/>
    </source>
</evidence>
<dbReference type="EMBL" id="CAUYUJ010015134">
    <property type="protein sequence ID" value="CAK0850280.1"/>
    <property type="molecule type" value="Genomic_DNA"/>
</dbReference>
<accession>A0ABN9TW78</accession>
<feature type="domain" description="Protein kinase" evidence="2">
    <location>
        <begin position="1"/>
        <end position="105"/>
    </location>
</feature>
<comment type="caution">
    <text evidence="3">The sequence shown here is derived from an EMBL/GenBank/DDBJ whole genome shotgun (WGS) entry which is preliminary data.</text>
</comment>
<evidence type="ECO:0000256" key="1">
    <source>
        <dbReference type="SAM" id="MobiDB-lite"/>
    </source>
</evidence>